<evidence type="ECO:0000313" key="8">
    <source>
        <dbReference type="Proteomes" id="UP000001366"/>
    </source>
</evidence>
<feature type="domain" description="4Fe-4S ferredoxin-type" evidence="6">
    <location>
        <begin position="46"/>
        <end position="76"/>
    </location>
</feature>
<dbReference type="InterPro" id="IPR050572">
    <property type="entry name" value="Fe-S_Ferredoxin"/>
</dbReference>
<keyword evidence="8" id="KW-1185">Reference proteome</keyword>
<keyword evidence="3" id="KW-0677">Repeat</keyword>
<feature type="domain" description="4Fe-4S ferredoxin-type" evidence="6">
    <location>
        <begin position="77"/>
        <end position="108"/>
    </location>
</feature>
<gene>
    <name evidence="7" type="ordered locus">PERMA_0302</name>
</gene>
<dbReference type="STRING" id="123214.PERMA_0302"/>
<dbReference type="eggNOG" id="COG1145">
    <property type="taxonomic scope" value="Bacteria"/>
</dbReference>
<dbReference type="PROSITE" id="PS00198">
    <property type="entry name" value="4FE4S_FER_1"/>
    <property type="match status" value="1"/>
</dbReference>
<evidence type="ECO:0000256" key="3">
    <source>
        <dbReference type="ARBA" id="ARBA00022737"/>
    </source>
</evidence>
<dbReference type="KEGG" id="pmx:PERMA_0302"/>
<dbReference type="GO" id="GO:0046872">
    <property type="term" value="F:metal ion binding"/>
    <property type="evidence" value="ECO:0007669"/>
    <property type="project" value="UniProtKB-KW"/>
</dbReference>
<evidence type="ECO:0000259" key="6">
    <source>
        <dbReference type="PROSITE" id="PS51379"/>
    </source>
</evidence>
<accession>C0QTT0</accession>
<dbReference type="InterPro" id="IPR017896">
    <property type="entry name" value="4Fe4S_Fe-S-bd"/>
</dbReference>
<evidence type="ECO:0000256" key="1">
    <source>
        <dbReference type="ARBA" id="ARBA00022485"/>
    </source>
</evidence>
<evidence type="ECO:0000256" key="5">
    <source>
        <dbReference type="ARBA" id="ARBA00023014"/>
    </source>
</evidence>
<sequence length="184" mass="20477">MEKKVDRRGFLKTLPFFPAAIVDEIVEGSEKNEEEYTPVFIKPPYTVKEADFSLCKDCEGFCVTSCEEDIIKRTEEGIPHIVFGDRGCTFCEKCAESCPEGILSVENGEKNIQVNIRIDINKCVAWKKTMCFSCKEPCLDNAIKFEGLFNPQIIPDRCTGCGFCVSVCPVSAISVDIPSGEGYD</sequence>
<evidence type="ECO:0000313" key="7">
    <source>
        <dbReference type="EMBL" id="ACO04250.1"/>
    </source>
</evidence>
<dbReference type="InterPro" id="IPR004496">
    <property type="entry name" value="NapF"/>
</dbReference>
<reference evidence="7 8" key="1">
    <citation type="journal article" date="2009" name="J. Bacteriol.">
        <title>Complete and draft genome sequences of six members of the Aquificales.</title>
        <authorList>
            <person name="Reysenbach A.L."/>
            <person name="Hamamura N."/>
            <person name="Podar M."/>
            <person name="Griffiths E."/>
            <person name="Ferreira S."/>
            <person name="Hochstein R."/>
            <person name="Heidelberg J."/>
            <person name="Johnson J."/>
            <person name="Mead D."/>
            <person name="Pohorille A."/>
            <person name="Sarmiento M."/>
            <person name="Schweighofer K."/>
            <person name="Seshadri R."/>
            <person name="Voytek M.A."/>
        </authorList>
    </citation>
    <scope>NUCLEOTIDE SEQUENCE [LARGE SCALE GENOMIC DNA]</scope>
    <source>
        <strain evidence="8">DSM 14350 / EX-H1</strain>
    </source>
</reference>
<dbReference type="EMBL" id="CP001230">
    <property type="protein sequence ID" value="ACO04250.1"/>
    <property type="molecule type" value="Genomic_DNA"/>
</dbReference>
<organism evidence="7 8">
    <name type="scientific">Persephonella marina (strain DSM 14350 / EX-H1)</name>
    <dbReference type="NCBI Taxonomy" id="123214"/>
    <lineage>
        <taxon>Bacteria</taxon>
        <taxon>Pseudomonadati</taxon>
        <taxon>Aquificota</taxon>
        <taxon>Aquificia</taxon>
        <taxon>Aquificales</taxon>
        <taxon>Hydrogenothermaceae</taxon>
        <taxon>Persephonella</taxon>
    </lineage>
</organism>
<dbReference type="Pfam" id="PF00037">
    <property type="entry name" value="Fer4"/>
    <property type="match status" value="1"/>
</dbReference>
<name>C0QTT0_PERMH</name>
<proteinExistence type="predicted"/>
<dbReference type="GO" id="GO:0051539">
    <property type="term" value="F:4 iron, 4 sulfur cluster binding"/>
    <property type="evidence" value="ECO:0007669"/>
    <property type="project" value="UniProtKB-KW"/>
</dbReference>
<dbReference type="InterPro" id="IPR017900">
    <property type="entry name" value="4Fe4S_Fe_S_CS"/>
</dbReference>
<dbReference type="OrthoDB" id="9810688at2"/>
<dbReference type="SUPFAM" id="SSF54862">
    <property type="entry name" value="4Fe-4S ferredoxins"/>
    <property type="match status" value="1"/>
</dbReference>
<protein>
    <submittedName>
        <fullName evidence="7">Periplasmic nitrate reductase maturation protein NapF</fullName>
    </submittedName>
</protein>
<keyword evidence="5" id="KW-0411">Iron-sulfur</keyword>
<dbReference type="AlphaFoldDB" id="C0QTT0"/>
<dbReference type="CDD" id="cd10564">
    <property type="entry name" value="NapF_like"/>
    <property type="match status" value="1"/>
</dbReference>
<dbReference type="PROSITE" id="PS51379">
    <property type="entry name" value="4FE4S_FER_2"/>
    <property type="match status" value="3"/>
</dbReference>
<evidence type="ECO:0000256" key="2">
    <source>
        <dbReference type="ARBA" id="ARBA00022723"/>
    </source>
</evidence>
<dbReference type="RefSeq" id="WP_012676488.1">
    <property type="nucleotide sequence ID" value="NC_012440.1"/>
</dbReference>
<keyword evidence="1" id="KW-0004">4Fe-4S</keyword>
<evidence type="ECO:0000256" key="4">
    <source>
        <dbReference type="ARBA" id="ARBA00023004"/>
    </source>
</evidence>
<feature type="domain" description="4Fe-4S ferredoxin-type" evidence="6">
    <location>
        <begin position="149"/>
        <end position="178"/>
    </location>
</feature>
<keyword evidence="4" id="KW-0408">Iron</keyword>
<dbReference type="Pfam" id="PF12838">
    <property type="entry name" value="Fer4_7"/>
    <property type="match status" value="1"/>
</dbReference>
<dbReference type="PaxDb" id="123214-PERMA_0302"/>
<dbReference type="Gene3D" id="3.30.70.20">
    <property type="match status" value="2"/>
</dbReference>
<dbReference type="Proteomes" id="UP000001366">
    <property type="component" value="Chromosome"/>
</dbReference>
<dbReference type="PANTHER" id="PTHR43687">
    <property type="entry name" value="ADENYLYLSULFATE REDUCTASE, BETA SUBUNIT"/>
    <property type="match status" value="1"/>
</dbReference>
<dbReference type="HOGENOM" id="CLU_077329_2_0_0"/>
<keyword evidence="2" id="KW-0479">Metal-binding</keyword>
<dbReference type="PANTHER" id="PTHR43687:SF1">
    <property type="entry name" value="FERREDOXIN III"/>
    <property type="match status" value="1"/>
</dbReference>